<keyword evidence="2" id="KW-1185">Reference proteome</keyword>
<gene>
    <name evidence="1" type="ORF">RGQ29_015225</name>
</gene>
<comment type="caution">
    <text evidence="1">The sequence shown here is derived from an EMBL/GenBank/DDBJ whole genome shotgun (WGS) entry which is preliminary data.</text>
</comment>
<sequence length="73" mass="8537">MMMMPITQPQRQVNPSRGVVAFSVVTIGITRVLQLMKVCKIYVSFSLCFFQPIWIQEERSFDAKVDSHKWRDS</sequence>
<evidence type="ECO:0000313" key="1">
    <source>
        <dbReference type="EMBL" id="KAK4597618.1"/>
    </source>
</evidence>
<dbReference type="Proteomes" id="UP001324115">
    <property type="component" value="Unassembled WGS sequence"/>
</dbReference>
<dbReference type="EMBL" id="JAXUIC010000003">
    <property type="protein sequence ID" value="KAK4597619.1"/>
    <property type="molecule type" value="Genomic_DNA"/>
</dbReference>
<accession>A0AAN7FPH3</accession>
<organism evidence="1 2">
    <name type="scientific">Quercus rubra</name>
    <name type="common">Northern red oak</name>
    <name type="synonym">Quercus borealis</name>
    <dbReference type="NCBI Taxonomy" id="3512"/>
    <lineage>
        <taxon>Eukaryota</taxon>
        <taxon>Viridiplantae</taxon>
        <taxon>Streptophyta</taxon>
        <taxon>Embryophyta</taxon>
        <taxon>Tracheophyta</taxon>
        <taxon>Spermatophyta</taxon>
        <taxon>Magnoliopsida</taxon>
        <taxon>eudicotyledons</taxon>
        <taxon>Gunneridae</taxon>
        <taxon>Pentapetalae</taxon>
        <taxon>rosids</taxon>
        <taxon>fabids</taxon>
        <taxon>Fagales</taxon>
        <taxon>Fagaceae</taxon>
        <taxon>Quercus</taxon>
    </lineage>
</organism>
<reference evidence="1 2" key="1">
    <citation type="journal article" date="2023" name="G3 (Bethesda)">
        <title>A haplotype-resolved chromosome-scale genome for Quercus rubra L. provides insights into the genetics of adaptive traits for red oak species.</title>
        <authorList>
            <person name="Kapoor B."/>
            <person name="Jenkins J."/>
            <person name="Schmutz J."/>
            <person name="Zhebentyayeva T."/>
            <person name="Kuelheim C."/>
            <person name="Coggeshall M."/>
            <person name="Heim C."/>
            <person name="Lasky J.R."/>
            <person name="Leites L."/>
            <person name="Islam-Faridi N."/>
            <person name="Romero-Severson J."/>
            <person name="DeLeo V.L."/>
            <person name="Lucas S.M."/>
            <person name="Lazic D."/>
            <person name="Gailing O."/>
            <person name="Carlson J."/>
            <person name="Staton M."/>
        </authorList>
    </citation>
    <scope>NUCLEOTIDE SEQUENCE [LARGE SCALE GENOMIC DNA]</scope>
    <source>
        <strain evidence="1">Pseudo-F2</strain>
    </source>
</reference>
<name>A0AAN7FPH3_QUERU</name>
<evidence type="ECO:0000313" key="2">
    <source>
        <dbReference type="Proteomes" id="UP001324115"/>
    </source>
</evidence>
<dbReference type="EMBL" id="JAXUIC010000003">
    <property type="protein sequence ID" value="KAK4597618.1"/>
    <property type="molecule type" value="Genomic_DNA"/>
</dbReference>
<dbReference type="AlphaFoldDB" id="A0AAN7FPH3"/>
<protein>
    <submittedName>
        <fullName evidence="1">Uncharacterized protein</fullName>
    </submittedName>
</protein>
<proteinExistence type="predicted"/>